<keyword evidence="3" id="KW-0863">Zinc-finger</keyword>
<name>A0A482WHA7_LAOST</name>
<keyword evidence="4" id="KW-0833">Ubl conjugation pathway</keyword>
<evidence type="ECO:0000259" key="7">
    <source>
        <dbReference type="PROSITE" id="PS51872"/>
    </source>
</evidence>
<feature type="compositionally biased region" description="Polar residues" evidence="6">
    <location>
        <begin position="57"/>
        <end position="77"/>
    </location>
</feature>
<dbReference type="AlphaFoldDB" id="A0A482WHA7"/>
<dbReference type="STRING" id="195883.A0A482WHA7"/>
<dbReference type="InParanoid" id="A0A482WHA7"/>
<evidence type="ECO:0000256" key="4">
    <source>
        <dbReference type="ARBA" id="ARBA00022786"/>
    </source>
</evidence>
<dbReference type="CDD" id="cd22086">
    <property type="entry name" value="F-box_EMI"/>
    <property type="match status" value="1"/>
</dbReference>
<dbReference type="Gene3D" id="2.20.25.20">
    <property type="match status" value="1"/>
</dbReference>
<dbReference type="InterPro" id="IPR002867">
    <property type="entry name" value="IBR_dom"/>
</dbReference>
<dbReference type="CDD" id="cd20348">
    <property type="entry name" value="BRcat_RBR_EMI"/>
    <property type="match status" value="1"/>
</dbReference>
<keyword evidence="2" id="KW-0479">Metal-binding</keyword>
<dbReference type="PANTHER" id="PTHR15493">
    <property type="entry name" value="F-BOX ONLY PROTEIN 5 AND 43"/>
    <property type="match status" value="1"/>
</dbReference>
<feature type="region of interest" description="Disordered" evidence="6">
    <location>
        <begin position="51"/>
        <end position="77"/>
    </location>
</feature>
<dbReference type="InterPro" id="IPR044064">
    <property type="entry name" value="ZF_ZBR"/>
</dbReference>
<dbReference type="EMBL" id="QKKF02035739">
    <property type="protein sequence ID" value="RZF32883.1"/>
    <property type="molecule type" value="Genomic_DNA"/>
</dbReference>
<dbReference type="GO" id="GO:0008270">
    <property type="term" value="F:zinc ion binding"/>
    <property type="evidence" value="ECO:0007669"/>
    <property type="project" value="UniProtKB-KW"/>
</dbReference>
<evidence type="ECO:0000256" key="3">
    <source>
        <dbReference type="ARBA" id="ARBA00022771"/>
    </source>
</evidence>
<evidence type="ECO:0000256" key="5">
    <source>
        <dbReference type="ARBA" id="ARBA00022833"/>
    </source>
</evidence>
<evidence type="ECO:0000313" key="9">
    <source>
        <dbReference type="Proteomes" id="UP000291343"/>
    </source>
</evidence>
<dbReference type="Proteomes" id="UP000291343">
    <property type="component" value="Unassembled WGS sequence"/>
</dbReference>
<evidence type="ECO:0000256" key="6">
    <source>
        <dbReference type="SAM" id="MobiDB-lite"/>
    </source>
</evidence>
<proteinExistence type="predicted"/>
<comment type="caution">
    <text evidence="8">The sequence shown here is derived from an EMBL/GenBank/DDBJ whole genome shotgun (WGS) entry which is preliminary data.</text>
</comment>
<dbReference type="InterPro" id="IPR047147">
    <property type="entry name" value="FBX5_43"/>
</dbReference>
<comment type="pathway">
    <text evidence="1">Protein modification; protein ubiquitination.</text>
</comment>
<dbReference type="Gene3D" id="1.20.1280.50">
    <property type="match status" value="1"/>
</dbReference>
<feature type="domain" description="ZBR-type" evidence="7">
    <location>
        <begin position="322"/>
        <end position="372"/>
    </location>
</feature>
<feature type="region of interest" description="Disordered" evidence="6">
    <location>
        <begin position="1"/>
        <end position="27"/>
    </location>
</feature>
<evidence type="ECO:0000313" key="8">
    <source>
        <dbReference type="EMBL" id="RZF32883.1"/>
    </source>
</evidence>
<sequence>MMQVDEEVEELSNGNKHVTPQNSACRNLSHRLENSTDSGFYSNTPSILHSSRDYSGLSDQSASKTETPLNTFKTPNSYFRGRDTDGLGIIRCSPPVTPIFENIGSPFKVSPTNKVHDSFVSASTDDDVFAETTLYHDALDESSVHRTPWRSQKISSKSTPLSRSSVLPIKRRWSLPFTLCHRSLDGSEFVDFLYYLGQRQRHTIVTSKLFSYLSDDDLDSVSKVSKTWREVLMSDSKAKKRLAVHRKILMNTKENRSAVKSHKMREARMQGLEWSSSPFVDIQNIQVNTSPTKARSQSLSSPGKARFDYFRKEGEKLDRTAKLLQCPRCTLPARCNETSSANLGECVRPECAFRFCTNCRSEFHSPRKCFRISSCPIKRKNMLIGTKASKRRLSRT</sequence>
<dbReference type="GO" id="GO:0007088">
    <property type="term" value="P:regulation of mitotic nuclear division"/>
    <property type="evidence" value="ECO:0007669"/>
    <property type="project" value="InterPro"/>
</dbReference>
<dbReference type="InterPro" id="IPR036047">
    <property type="entry name" value="F-box-like_dom_sf"/>
</dbReference>
<gene>
    <name evidence="8" type="ORF">LSTR_LSTR004274</name>
</gene>
<dbReference type="PROSITE" id="PS51872">
    <property type="entry name" value="ZF_ZBR"/>
    <property type="match status" value="1"/>
</dbReference>
<organism evidence="8 9">
    <name type="scientific">Laodelphax striatellus</name>
    <name type="common">Small brown planthopper</name>
    <name type="synonym">Delphax striatella</name>
    <dbReference type="NCBI Taxonomy" id="195883"/>
    <lineage>
        <taxon>Eukaryota</taxon>
        <taxon>Metazoa</taxon>
        <taxon>Ecdysozoa</taxon>
        <taxon>Arthropoda</taxon>
        <taxon>Hexapoda</taxon>
        <taxon>Insecta</taxon>
        <taxon>Pterygota</taxon>
        <taxon>Neoptera</taxon>
        <taxon>Paraneoptera</taxon>
        <taxon>Hemiptera</taxon>
        <taxon>Auchenorrhyncha</taxon>
        <taxon>Fulgoroidea</taxon>
        <taxon>Delphacidae</taxon>
        <taxon>Criomorphinae</taxon>
        <taxon>Laodelphax</taxon>
    </lineage>
</organism>
<keyword evidence="9" id="KW-1185">Reference proteome</keyword>
<protein>
    <recommendedName>
        <fullName evidence="7">ZBR-type domain-containing protein</fullName>
    </recommendedName>
</protein>
<dbReference type="OrthoDB" id="9984940at2759"/>
<dbReference type="UniPathway" id="UPA00143"/>
<feature type="compositionally biased region" description="Acidic residues" evidence="6">
    <location>
        <begin position="1"/>
        <end position="10"/>
    </location>
</feature>
<reference evidence="8 9" key="1">
    <citation type="journal article" date="2017" name="Gigascience">
        <title>Genome sequence of the small brown planthopper, Laodelphax striatellus.</title>
        <authorList>
            <person name="Zhu J."/>
            <person name="Jiang F."/>
            <person name="Wang X."/>
            <person name="Yang P."/>
            <person name="Bao Y."/>
            <person name="Zhao W."/>
            <person name="Wang W."/>
            <person name="Lu H."/>
            <person name="Wang Q."/>
            <person name="Cui N."/>
            <person name="Li J."/>
            <person name="Chen X."/>
            <person name="Luo L."/>
            <person name="Yu J."/>
            <person name="Kang L."/>
            <person name="Cui F."/>
        </authorList>
    </citation>
    <scope>NUCLEOTIDE SEQUENCE [LARGE SCALE GENOMIC DNA]</scope>
    <source>
        <strain evidence="8">Lst14</strain>
    </source>
</reference>
<dbReference type="GO" id="GO:0045835">
    <property type="term" value="P:negative regulation of meiotic nuclear division"/>
    <property type="evidence" value="ECO:0007669"/>
    <property type="project" value="InterPro"/>
</dbReference>
<accession>A0A482WHA7</accession>
<dbReference type="GO" id="GO:0016567">
    <property type="term" value="P:protein ubiquitination"/>
    <property type="evidence" value="ECO:0007669"/>
    <property type="project" value="UniProtKB-UniPathway"/>
</dbReference>
<keyword evidence="5" id="KW-0862">Zinc</keyword>
<dbReference type="SMART" id="SM00647">
    <property type="entry name" value="IBR"/>
    <property type="match status" value="1"/>
</dbReference>
<evidence type="ECO:0000256" key="1">
    <source>
        <dbReference type="ARBA" id="ARBA00004906"/>
    </source>
</evidence>
<dbReference type="GO" id="GO:0005634">
    <property type="term" value="C:nucleus"/>
    <property type="evidence" value="ECO:0007669"/>
    <property type="project" value="TreeGrafter"/>
</dbReference>
<dbReference type="PANTHER" id="PTHR15493:SF9">
    <property type="entry name" value="GH14043P"/>
    <property type="match status" value="1"/>
</dbReference>
<evidence type="ECO:0000256" key="2">
    <source>
        <dbReference type="ARBA" id="ARBA00022723"/>
    </source>
</evidence>
<feature type="compositionally biased region" description="Polar residues" evidence="6">
    <location>
        <begin position="12"/>
        <end position="26"/>
    </location>
</feature>
<dbReference type="SUPFAM" id="SSF81383">
    <property type="entry name" value="F-box domain"/>
    <property type="match status" value="1"/>
</dbReference>